<evidence type="ECO:0000313" key="3">
    <source>
        <dbReference type="EMBL" id="PQQ65398.1"/>
    </source>
</evidence>
<keyword evidence="1" id="KW-0175">Coiled coil</keyword>
<dbReference type="InterPro" id="IPR009057">
    <property type="entry name" value="Homeodomain-like_sf"/>
</dbReference>
<gene>
    <name evidence="3" type="ORF">B9R14_00490</name>
</gene>
<evidence type="ECO:0000259" key="2">
    <source>
        <dbReference type="Pfam" id="PF13592"/>
    </source>
</evidence>
<dbReference type="RefSeq" id="WP_105367336.1">
    <property type="nucleotide sequence ID" value="NZ_NEMB01000003.1"/>
</dbReference>
<proteinExistence type="predicted"/>
<feature type="coiled-coil region" evidence="1">
    <location>
        <begin position="150"/>
        <end position="178"/>
    </location>
</feature>
<name>A0A2S8R6I1_9FIRM</name>
<dbReference type="NCBIfam" id="NF033545">
    <property type="entry name" value="transpos_IS630"/>
    <property type="match status" value="1"/>
</dbReference>
<dbReference type="OrthoDB" id="2854648at2"/>
<evidence type="ECO:0000313" key="4">
    <source>
        <dbReference type="Proteomes" id="UP000239720"/>
    </source>
</evidence>
<dbReference type="Pfam" id="PF13551">
    <property type="entry name" value="HTH_29"/>
    <property type="match status" value="1"/>
</dbReference>
<dbReference type="InterPro" id="IPR025959">
    <property type="entry name" value="Winged_HTH_dom"/>
</dbReference>
<dbReference type="EMBL" id="NEMB01000003">
    <property type="protein sequence ID" value="PQQ65398.1"/>
    <property type="molecule type" value="Genomic_DNA"/>
</dbReference>
<dbReference type="Proteomes" id="UP000239720">
    <property type="component" value="Unassembled WGS sequence"/>
</dbReference>
<organism evidence="3 4">
    <name type="scientific">Acetivibrio saccincola</name>
    <dbReference type="NCBI Taxonomy" id="1677857"/>
    <lineage>
        <taxon>Bacteria</taxon>
        <taxon>Bacillati</taxon>
        <taxon>Bacillota</taxon>
        <taxon>Clostridia</taxon>
        <taxon>Eubacteriales</taxon>
        <taxon>Oscillospiraceae</taxon>
        <taxon>Acetivibrio</taxon>
    </lineage>
</organism>
<feature type="domain" description="Winged helix-turn helix" evidence="2">
    <location>
        <begin position="112"/>
        <end position="167"/>
    </location>
</feature>
<evidence type="ECO:0000256" key="1">
    <source>
        <dbReference type="SAM" id="Coils"/>
    </source>
</evidence>
<comment type="caution">
    <text evidence="3">The sequence shown here is derived from an EMBL/GenBank/DDBJ whole genome shotgun (WGS) entry which is preliminary data.</text>
</comment>
<sequence length="250" mass="29148">MSRRKLEVSGKINTYEELEASYRDCKDAKLRTRMLAVLQTWDGKPSLETAKDIRMSATNIRKWVHRYNEYGIAGLIDTRHSNRKSYLSPEQKQAVIEALQKSPRECGFNKSNWTMPLLKRWINKQWGINYKASRLYKLVHKFGFTLQRPKKQSRNANKEKQEQFKKELQELLVNLDDDTVILYEDEAIFTDEPTTTLKWSRKGKQPIVPTDSCDSRERIVIFGAVDPVKGKVHTKTSEAANSDSFKDFLK</sequence>
<reference evidence="3 4" key="1">
    <citation type="journal article" date="2018" name="Syst. Appl. Microbiol.">
        <title>Characterization and high-quality draft genome sequence of Herbivorax saccincola A7, an anaerobic, alkaliphilic, thermophilic, cellulolytic, and xylanolytic bacterium.</title>
        <authorList>
            <person name="Aikawa S."/>
            <person name="Baramee S."/>
            <person name="Sermsathanaswadi J."/>
            <person name="Thianheng P."/>
            <person name="Tachaapaikoon C."/>
            <person name="Shikata A."/>
            <person name="Waeonukul R."/>
            <person name="Pason P."/>
            <person name="Ratanakhanokchai K."/>
            <person name="Kosugi A."/>
        </authorList>
    </citation>
    <scope>NUCLEOTIDE SEQUENCE [LARGE SCALE GENOMIC DNA]</scope>
    <source>
        <strain evidence="3 4">A7</strain>
    </source>
</reference>
<accession>A0A2S8R6I1</accession>
<dbReference type="InterPro" id="IPR047655">
    <property type="entry name" value="Transpos_IS630-like"/>
</dbReference>
<protein>
    <recommendedName>
        <fullName evidence="2">Winged helix-turn helix domain-containing protein</fullName>
    </recommendedName>
</protein>
<dbReference type="Pfam" id="PF13592">
    <property type="entry name" value="HTH_33"/>
    <property type="match status" value="1"/>
</dbReference>
<dbReference type="AlphaFoldDB" id="A0A2S8R6I1"/>
<dbReference type="SUPFAM" id="SSF46689">
    <property type="entry name" value="Homeodomain-like"/>
    <property type="match status" value="1"/>
</dbReference>